<comment type="caution">
    <text evidence="4">The sequence shown here is derived from an EMBL/GenBank/DDBJ whole genome shotgun (WGS) entry which is preliminary data.</text>
</comment>
<keyword evidence="5" id="KW-1185">Reference proteome</keyword>
<keyword evidence="2" id="KW-0732">Signal</keyword>
<dbReference type="Proteomes" id="UP001221413">
    <property type="component" value="Unassembled WGS sequence"/>
</dbReference>
<feature type="signal peptide" evidence="2">
    <location>
        <begin position="1"/>
        <end position="19"/>
    </location>
</feature>
<evidence type="ECO:0000256" key="2">
    <source>
        <dbReference type="SAM" id="SignalP"/>
    </source>
</evidence>
<evidence type="ECO:0000256" key="1">
    <source>
        <dbReference type="SAM" id="MobiDB-lite"/>
    </source>
</evidence>
<organism evidence="4 5">
    <name type="scientific">Drechslerella dactyloides</name>
    <name type="common">Nematode-trapping fungus</name>
    <name type="synonym">Arthrobotrys dactyloides</name>
    <dbReference type="NCBI Taxonomy" id="74499"/>
    <lineage>
        <taxon>Eukaryota</taxon>
        <taxon>Fungi</taxon>
        <taxon>Dikarya</taxon>
        <taxon>Ascomycota</taxon>
        <taxon>Pezizomycotina</taxon>
        <taxon>Orbiliomycetes</taxon>
        <taxon>Orbiliales</taxon>
        <taxon>Orbiliaceae</taxon>
        <taxon>Drechslerella</taxon>
    </lineage>
</organism>
<dbReference type="EMBL" id="JAQGDS010000006">
    <property type="protein sequence ID" value="KAJ6260079.1"/>
    <property type="molecule type" value="Genomic_DNA"/>
</dbReference>
<dbReference type="PANTHER" id="PTHR37957">
    <property type="entry name" value="BLR7070 PROTEIN"/>
    <property type="match status" value="1"/>
</dbReference>
<evidence type="ECO:0000313" key="5">
    <source>
        <dbReference type="Proteomes" id="UP001221413"/>
    </source>
</evidence>
<dbReference type="InterPro" id="IPR027372">
    <property type="entry name" value="Phytase-like_dom"/>
</dbReference>
<feature type="region of interest" description="Disordered" evidence="1">
    <location>
        <begin position="232"/>
        <end position="269"/>
    </location>
</feature>
<gene>
    <name evidence="4" type="ORF">Dda_5725</name>
</gene>
<evidence type="ECO:0000313" key="4">
    <source>
        <dbReference type="EMBL" id="KAJ6260079.1"/>
    </source>
</evidence>
<sequence length="529" mass="57565">MVHYWAFTCALLAAGRVAAAPFTKRNGPITDHVNQTMCNAETYMYRGLTGYGFILSNSKDKIGDTVSIGSSIKISDWKYNTTSGDYSGTLWGLPDRGWNVEGTINFQPRVHKYALEFSPKTSSFTPNLKFSYVDTIFLTDPDGQPLTGLDPNTIVKHAGYPDLPASKYPGDGWGGEGPGGTRISLDPEALVLSKDGGFWISDEYGPYIYSFSPSGKLRKAIRPPDAVLPIRNDRVDFSSDNPPRYNPTLAPFPKNPASGRSNNQGFEGMTGSFDGRNLYALLQSAATQEGGSDKTTNRNARLVKYDISGSEPRFAGEWVVPLPQYHDPSKSAKNNPRTAAQSEILWVGNDQFFVLARDSGYGGGGSDGTTSLYRQVDIFDISSASNIKGKYDAFNDSITVSSSSKVLKDEITPALYCPFININLSEGLAKFGLHNGGEQDLGLLNEKWEGLALVPVDGAFGDDDEWFLFASSDSDFITQEGFANGGQIAFKDARGYSLNNQVLVFRIKLPDHSRPFARTGASKGGFGFP</sequence>
<dbReference type="PANTHER" id="PTHR37957:SF1">
    <property type="entry name" value="PHYTASE-LIKE DOMAIN-CONTAINING PROTEIN"/>
    <property type="match status" value="1"/>
</dbReference>
<reference evidence="4" key="1">
    <citation type="submission" date="2023-01" db="EMBL/GenBank/DDBJ databases">
        <title>The chitinases involved in constricting ring structure development in the nematode-trapping fungus Drechslerella dactyloides.</title>
        <authorList>
            <person name="Wang R."/>
            <person name="Zhang L."/>
            <person name="Tang P."/>
            <person name="Li S."/>
            <person name="Liang L."/>
        </authorList>
    </citation>
    <scope>NUCLEOTIDE SEQUENCE</scope>
    <source>
        <strain evidence="4">YMF1.00031</strain>
    </source>
</reference>
<dbReference type="Pfam" id="PF13449">
    <property type="entry name" value="Phytase-like"/>
    <property type="match status" value="1"/>
</dbReference>
<dbReference type="AlphaFoldDB" id="A0AAD6NIZ8"/>
<accession>A0AAD6NIZ8</accession>
<feature type="domain" description="Phytase-like" evidence="3">
    <location>
        <begin position="88"/>
        <end position="406"/>
    </location>
</feature>
<protein>
    <recommendedName>
        <fullName evidence="3">Phytase-like domain-containing protein</fullName>
    </recommendedName>
</protein>
<proteinExistence type="predicted"/>
<feature type="chain" id="PRO_5042180703" description="Phytase-like domain-containing protein" evidence="2">
    <location>
        <begin position="20"/>
        <end position="529"/>
    </location>
</feature>
<name>A0AAD6NIZ8_DREDA</name>
<evidence type="ECO:0000259" key="3">
    <source>
        <dbReference type="Pfam" id="PF13449"/>
    </source>
</evidence>